<organism evidence="2">
    <name type="scientific">Caenorhabditis brenneri</name>
    <name type="common">Nematode worm</name>
    <dbReference type="NCBI Taxonomy" id="135651"/>
    <lineage>
        <taxon>Eukaryota</taxon>
        <taxon>Metazoa</taxon>
        <taxon>Ecdysozoa</taxon>
        <taxon>Nematoda</taxon>
        <taxon>Chromadorea</taxon>
        <taxon>Rhabditida</taxon>
        <taxon>Rhabditina</taxon>
        <taxon>Rhabditomorpha</taxon>
        <taxon>Rhabditoidea</taxon>
        <taxon>Rhabditidae</taxon>
        <taxon>Peloderinae</taxon>
        <taxon>Caenorhabditis</taxon>
    </lineage>
</organism>
<dbReference type="AlphaFoldDB" id="G0NB03"/>
<gene>
    <name evidence="1" type="ORF">CAEBREN_23082</name>
</gene>
<sequence>MKFGTKTTRRKRKKLDEKWTGTVAHTMFSRPGYPLIRLLCELINNGVIEDEEFEGLWDERLQRAPIHCNQNRSGSKRNQPINFIKTGVFHFGREVMVLTKKEMTYTPPSYSPRNSRLEVIQKYGPLGTRSLRQLFDKFTGTSRTLVIIGWIHKSTIMNCTMQIFCRNNSGISSPKEHRLFSC</sequence>
<keyword evidence="2" id="KW-1185">Reference proteome</keyword>
<dbReference type="EMBL" id="GL379856">
    <property type="protein sequence ID" value="EGT56724.1"/>
    <property type="molecule type" value="Genomic_DNA"/>
</dbReference>
<protein>
    <submittedName>
        <fullName evidence="1">Uncharacterized protein</fullName>
    </submittedName>
</protein>
<reference evidence="2" key="1">
    <citation type="submission" date="2011-07" db="EMBL/GenBank/DDBJ databases">
        <authorList>
            <consortium name="Caenorhabditis brenneri Sequencing and Analysis Consortium"/>
            <person name="Wilson R.K."/>
        </authorList>
    </citation>
    <scope>NUCLEOTIDE SEQUENCE [LARGE SCALE GENOMIC DNA]</scope>
    <source>
        <strain evidence="2">PB2801</strain>
    </source>
</reference>
<dbReference type="OrthoDB" id="1885370at2759"/>
<name>G0NB03_CAEBE</name>
<dbReference type="InParanoid" id="G0NB03"/>
<dbReference type="Proteomes" id="UP000008068">
    <property type="component" value="Unassembled WGS sequence"/>
</dbReference>
<dbReference type="HOGENOM" id="CLU_1483255_0_0_1"/>
<accession>G0NB03</accession>
<proteinExistence type="predicted"/>
<evidence type="ECO:0000313" key="1">
    <source>
        <dbReference type="EMBL" id="EGT56724.1"/>
    </source>
</evidence>
<evidence type="ECO:0000313" key="2">
    <source>
        <dbReference type="Proteomes" id="UP000008068"/>
    </source>
</evidence>